<evidence type="ECO:0000256" key="2">
    <source>
        <dbReference type="ARBA" id="ARBA00023125"/>
    </source>
</evidence>
<evidence type="ECO:0000256" key="3">
    <source>
        <dbReference type="ARBA" id="ARBA00023163"/>
    </source>
</evidence>
<evidence type="ECO:0000313" key="5">
    <source>
        <dbReference type="EMBL" id="QDE34820.1"/>
    </source>
</evidence>
<evidence type="ECO:0000256" key="1">
    <source>
        <dbReference type="ARBA" id="ARBA00023015"/>
    </source>
</evidence>
<dbReference type="InterPro" id="IPR011990">
    <property type="entry name" value="TPR-like_helical_dom_sf"/>
</dbReference>
<keyword evidence="2" id="KW-0238">DNA-binding</keyword>
<dbReference type="Pfam" id="PF25873">
    <property type="entry name" value="WHD_MalT"/>
    <property type="match status" value="1"/>
</dbReference>
<evidence type="ECO:0000259" key="4">
    <source>
        <dbReference type="PROSITE" id="PS50043"/>
    </source>
</evidence>
<keyword evidence="3" id="KW-0804">Transcription</keyword>
<evidence type="ECO:0000313" key="6">
    <source>
        <dbReference type="Proteomes" id="UP000316125"/>
    </source>
</evidence>
<dbReference type="Pfam" id="PF00196">
    <property type="entry name" value="GerE"/>
    <property type="match status" value="1"/>
</dbReference>
<dbReference type="PRINTS" id="PR00038">
    <property type="entry name" value="HTHLUXR"/>
</dbReference>
<dbReference type="Gene3D" id="1.10.10.10">
    <property type="entry name" value="Winged helix-like DNA-binding domain superfamily/Winged helix DNA-binding domain"/>
    <property type="match status" value="1"/>
</dbReference>
<dbReference type="SUPFAM" id="SSF46894">
    <property type="entry name" value="C-terminal effector domain of the bipartite response regulators"/>
    <property type="match status" value="1"/>
</dbReference>
<accession>A0A4Y5YPM3</accession>
<dbReference type="Proteomes" id="UP000316125">
    <property type="component" value="Chromosome"/>
</dbReference>
<dbReference type="PANTHER" id="PTHR44688:SF16">
    <property type="entry name" value="DNA-BINDING TRANSCRIPTIONAL ACTIVATOR DEVR_DOSR"/>
    <property type="match status" value="1"/>
</dbReference>
<gene>
    <name evidence="5" type="ORF">FIV50_08460</name>
</gene>
<organism evidence="5 6">
    <name type="scientific">Microbacterium foliorum</name>
    <dbReference type="NCBI Taxonomy" id="104336"/>
    <lineage>
        <taxon>Bacteria</taxon>
        <taxon>Bacillati</taxon>
        <taxon>Actinomycetota</taxon>
        <taxon>Actinomycetes</taxon>
        <taxon>Micrococcales</taxon>
        <taxon>Microbacteriaceae</taxon>
        <taxon>Microbacterium</taxon>
    </lineage>
</organism>
<dbReference type="Gene3D" id="1.25.40.10">
    <property type="entry name" value="Tetratricopeptide repeat domain"/>
    <property type="match status" value="1"/>
</dbReference>
<dbReference type="InterPro" id="IPR059106">
    <property type="entry name" value="WHD_MalT"/>
</dbReference>
<feature type="domain" description="HTH luxR-type" evidence="4">
    <location>
        <begin position="785"/>
        <end position="847"/>
    </location>
</feature>
<sequence>MTVPRRLTGNIPPARFRLPARGTGALLRERVSDAIERALADRAVSVVSAPSGYGKTTAVADWATAQSSLSWLLLNSLDTDPSHLNRGVLDALGRGYRQLGFELPSLDERADPGYVYAALRDTIADTGVEMQLVVDDAHHAGEGWRRGLLGMLADEPPEHLRMVLVGTTLLDVTMSRERLLDPSLFVGADELRFTEEEIERLAQEADQTVDSTALLRETHGWPIAVRMVMIGGNEPTSVATTAKTFLGDYVRDYVLAALDPDLAAFVLATTICKEVTADLAAAITGSSDAAELLERCVRLGLFVDRFSTPSGVVFRWHGAFVRTCADIRRSDPDGTATRHRAAAAHLASTEPVRSIEHSLRAHDAKTARDTLMSRWVTLLMNGSGIEVESAASRLLRESPGDTDLQFVLACATDVVGDHHLASEMMSRAEKSAASSAIQSTTADIARLFVCDDPGKVCGAVTRLRQVTTTAAYSGSEHYAAINILLGWAELRNPTNPALPAEYFASAAREDGEDFDPSIRQRALGHLAFGLTWAGRFADAAETLTQMKTSGWSSVASGRTYANASGKAAAGYVAYWAGESAACAREFSDVLNISGHDPSFAAVARMMIAYAAAEGADASAIRRAAIGIQEIPIETLHGVPWQVFRESSIAMLEEASGNLDRAARIARKYTQCPTLPVVVVALAGILRRAGEYGEALRMLRSLHLFSEVSYVKTATLMTAAVIRRHAGDHSLAHELCEAALAVAAKENVRLLFAPREISARKLLSEHIHAGSQFEDFISACLASDVAGSQVEALSVRERDVFRQLQTSRTLPEIAEVLNLSINTVKTHQRAIYRKLGVASRRDAVRTTV</sequence>
<protein>
    <submittedName>
        <fullName evidence="5">LuxR family transcriptional regulator</fullName>
    </submittedName>
</protein>
<dbReference type="OrthoDB" id="134985at2"/>
<dbReference type="PANTHER" id="PTHR44688">
    <property type="entry name" value="DNA-BINDING TRANSCRIPTIONAL ACTIVATOR DEVR_DOSR"/>
    <property type="match status" value="1"/>
</dbReference>
<dbReference type="GO" id="GO:0006355">
    <property type="term" value="P:regulation of DNA-templated transcription"/>
    <property type="evidence" value="ECO:0007669"/>
    <property type="project" value="InterPro"/>
</dbReference>
<dbReference type="EMBL" id="CP041040">
    <property type="protein sequence ID" value="QDE34820.1"/>
    <property type="molecule type" value="Genomic_DNA"/>
</dbReference>
<dbReference type="InterPro" id="IPR016032">
    <property type="entry name" value="Sig_transdc_resp-reg_C-effctor"/>
</dbReference>
<name>A0A4Y5YPM3_9MICO</name>
<dbReference type="AlphaFoldDB" id="A0A4Y5YPM3"/>
<dbReference type="InterPro" id="IPR000792">
    <property type="entry name" value="Tscrpt_reg_LuxR_C"/>
</dbReference>
<reference evidence="5 6" key="1">
    <citation type="submission" date="2019-06" db="EMBL/GenBank/DDBJ databases">
        <title>Complete genome of Microbacterium foliorum M2.</title>
        <authorList>
            <person name="Cao G."/>
        </authorList>
    </citation>
    <scope>NUCLEOTIDE SEQUENCE [LARGE SCALE GENOMIC DNA]</scope>
    <source>
        <strain evidence="5 6">M2</strain>
    </source>
</reference>
<dbReference type="PROSITE" id="PS50043">
    <property type="entry name" value="HTH_LUXR_2"/>
    <property type="match status" value="1"/>
</dbReference>
<dbReference type="InterPro" id="IPR036388">
    <property type="entry name" value="WH-like_DNA-bd_sf"/>
</dbReference>
<dbReference type="GO" id="GO:0003677">
    <property type="term" value="F:DNA binding"/>
    <property type="evidence" value="ECO:0007669"/>
    <property type="project" value="UniProtKB-KW"/>
</dbReference>
<proteinExistence type="predicted"/>
<dbReference type="SMART" id="SM00421">
    <property type="entry name" value="HTH_LUXR"/>
    <property type="match status" value="1"/>
</dbReference>
<dbReference type="CDD" id="cd06170">
    <property type="entry name" value="LuxR_C_like"/>
    <property type="match status" value="1"/>
</dbReference>
<keyword evidence="1" id="KW-0805">Transcription regulation</keyword>